<dbReference type="GO" id="GO:0019877">
    <property type="term" value="P:diaminopimelate biosynthetic process"/>
    <property type="evidence" value="ECO:0007669"/>
    <property type="project" value="UniProtKB-ARBA"/>
</dbReference>
<dbReference type="Proteomes" id="UP000184088">
    <property type="component" value="Unassembled WGS sequence"/>
</dbReference>
<dbReference type="NCBIfam" id="TIGR01891">
    <property type="entry name" value="amidohydrolases"/>
    <property type="match status" value="1"/>
</dbReference>
<dbReference type="GO" id="GO:0046872">
    <property type="term" value="F:metal ion binding"/>
    <property type="evidence" value="ECO:0007669"/>
    <property type="project" value="UniProtKB-KW"/>
</dbReference>
<keyword evidence="2" id="KW-0464">Manganese</keyword>
<comment type="cofactor">
    <cofactor evidence="2">
        <name>Mn(2+)</name>
        <dbReference type="ChEBI" id="CHEBI:29035"/>
    </cofactor>
    <text evidence="2">The Mn(2+) ion enhances activity.</text>
</comment>
<keyword evidence="2" id="KW-0479">Metal-binding</keyword>
<dbReference type="PIRSF" id="PIRSF005962">
    <property type="entry name" value="Pept_M20D_amidohydro"/>
    <property type="match status" value="1"/>
</dbReference>
<evidence type="ECO:0000259" key="3">
    <source>
        <dbReference type="Pfam" id="PF07687"/>
    </source>
</evidence>
<dbReference type="Gene3D" id="3.30.70.360">
    <property type="match status" value="1"/>
</dbReference>
<dbReference type="SUPFAM" id="SSF53187">
    <property type="entry name" value="Zn-dependent exopeptidases"/>
    <property type="match status" value="1"/>
</dbReference>
<feature type="binding site" evidence="2">
    <location>
        <position position="103"/>
    </location>
    <ligand>
        <name>Mn(2+)</name>
        <dbReference type="ChEBI" id="CHEBI:29035"/>
        <label>2</label>
    </ligand>
</feature>
<proteinExistence type="predicted"/>
<dbReference type="EMBL" id="FQVH01000016">
    <property type="protein sequence ID" value="SHF27545.1"/>
    <property type="molecule type" value="Genomic_DNA"/>
</dbReference>
<gene>
    <name evidence="4" type="ORF">SAMN02746089_01612</name>
</gene>
<feature type="binding site" evidence="2">
    <location>
        <position position="139"/>
    </location>
    <ligand>
        <name>Mn(2+)</name>
        <dbReference type="ChEBI" id="CHEBI:29035"/>
        <label>2</label>
    </ligand>
</feature>
<dbReference type="STRING" id="1121256.SAMN02746089_01612"/>
<name>A0A1M5ABK2_9THEO</name>
<dbReference type="PANTHER" id="PTHR11014:SF63">
    <property type="entry name" value="METALLOPEPTIDASE, PUTATIVE (AFU_ORTHOLOGUE AFUA_6G09600)-RELATED"/>
    <property type="match status" value="1"/>
</dbReference>
<keyword evidence="1 4" id="KW-0378">Hydrolase</keyword>
<accession>A0A1M5ABK2</accession>
<dbReference type="SUPFAM" id="SSF55031">
    <property type="entry name" value="Bacterial exopeptidase dimerisation domain"/>
    <property type="match status" value="1"/>
</dbReference>
<dbReference type="InterPro" id="IPR011650">
    <property type="entry name" value="Peptidase_M20_dimer"/>
</dbReference>
<dbReference type="AlphaFoldDB" id="A0A1M5ABK2"/>
<sequence length="388" mass="43455">MFMHIEEDIMALKDEITDIRRHLHKYPELSFKEEHTAEFICQYLKTLGIYYENKIAGNGIIGFLKGSTGNRTYAFRADMDALPVKEQTGVEFASANEGVMHACGHDGHMAILLGLAKYLSKHKNFLKENVMLIFQPAEEQTGGALNLIRTGVFDRHKVDGIFGYHIYPDLPEGMIGLKKGPLMAMAVEVDVDIYGRSSHGAMPQKGRDAIVIASQFIQHVQTIISRTVDPLESAVITFGKIAGGTVRNVVADKVRLEGTIRALNREVFLNIKEELQGIAGGLALANSAKIDMDIRETYPPVLNDEKLYELVLKSIPGETVVEMDPVMLAEDFSFYNQVAPSLYMMLGARNEQKEYIYPLHHSRFNFDEGILLNGIQVYVNVLRNEGFL</sequence>
<evidence type="ECO:0000313" key="5">
    <source>
        <dbReference type="Proteomes" id="UP000184088"/>
    </source>
</evidence>
<evidence type="ECO:0000313" key="4">
    <source>
        <dbReference type="EMBL" id="SHF27545.1"/>
    </source>
</evidence>
<feature type="binding site" evidence="2">
    <location>
        <position position="165"/>
    </location>
    <ligand>
        <name>Mn(2+)</name>
        <dbReference type="ChEBI" id="CHEBI:29035"/>
        <label>2</label>
    </ligand>
</feature>
<dbReference type="InterPro" id="IPR017439">
    <property type="entry name" value="Amidohydrolase"/>
</dbReference>
<dbReference type="PANTHER" id="PTHR11014">
    <property type="entry name" value="PEPTIDASE M20 FAMILY MEMBER"/>
    <property type="match status" value="1"/>
</dbReference>
<reference evidence="4 5" key="1">
    <citation type="submission" date="2016-11" db="EMBL/GenBank/DDBJ databases">
        <authorList>
            <person name="Jaros S."/>
            <person name="Januszkiewicz K."/>
            <person name="Wedrychowicz H."/>
        </authorList>
    </citation>
    <scope>NUCLEOTIDE SEQUENCE [LARGE SCALE GENOMIC DNA]</scope>
    <source>
        <strain evidence="4 5">DSM 17918</strain>
    </source>
</reference>
<evidence type="ECO:0000256" key="1">
    <source>
        <dbReference type="ARBA" id="ARBA00022801"/>
    </source>
</evidence>
<dbReference type="GO" id="GO:0050118">
    <property type="term" value="F:N-acetyldiaminopimelate deacetylase activity"/>
    <property type="evidence" value="ECO:0007669"/>
    <property type="project" value="UniProtKB-ARBA"/>
</dbReference>
<feature type="binding site" evidence="2">
    <location>
        <position position="360"/>
    </location>
    <ligand>
        <name>Mn(2+)</name>
        <dbReference type="ChEBI" id="CHEBI:29035"/>
        <label>2</label>
    </ligand>
</feature>
<protein>
    <submittedName>
        <fullName evidence="4">Hippurate hydrolase</fullName>
    </submittedName>
</protein>
<feature type="domain" description="Peptidase M20 dimerisation" evidence="3">
    <location>
        <begin position="187"/>
        <end position="279"/>
    </location>
</feature>
<dbReference type="Pfam" id="PF07687">
    <property type="entry name" value="M20_dimer"/>
    <property type="match status" value="1"/>
</dbReference>
<evidence type="ECO:0000256" key="2">
    <source>
        <dbReference type="PIRSR" id="PIRSR005962-1"/>
    </source>
</evidence>
<dbReference type="Pfam" id="PF01546">
    <property type="entry name" value="Peptidase_M20"/>
    <property type="match status" value="1"/>
</dbReference>
<keyword evidence="5" id="KW-1185">Reference proteome</keyword>
<dbReference type="FunFam" id="3.30.70.360:FF:000001">
    <property type="entry name" value="N-acetyldiaminopimelate deacetylase"/>
    <property type="match status" value="1"/>
</dbReference>
<dbReference type="InterPro" id="IPR002933">
    <property type="entry name" value="Peptidase_M20"/>
</dbReference>
<dbReference type="Gene3D" id="3.40.630.10">
    <property type="entry name" value="Zn peptidases"/>
    <property type="match status" value="1"/>
</dbReference>
<organism evidence="4 5">
    <name type="scientific">Caldanaerobius fijiensis DSM 17918</name>
    <dbReference type="NCBI Taxonomy" id="1121256"/>
    <lineage>
        <taxon>Bacteria</taxon>
        <taxon>Bacillati</taxon>
        <taxon>Bacillota</taxon>
        <taxon>Clostridia</taxon>
        <taxon>Thermoanaerobacterales</taxon>
        <taxon>Thermoanaerobacteraceae</taxon>
        <taxon>Caldanaerobius</taxon>
    </lineage>
</organism>
<feature type="binding site" evidence="2">
    <location>
        <position position="105"/>
    </location>
    <ligand>
        <name>Mn(2+)</name>
        <dbReference type="ChEBI" id="CHEBI:29035"/>
        <label>2</label>
    </ligand>
</feature>
<dbReference type="InterPro" id="IPR036264">
    <property type="entry name" value="Bact_exopeptidase_dim_dom"/>
</dbReference>